<dbReference type="OrthoDB" id="7219339at2"/>
<dbReference type="STRING" id="1231343.Absy_028_007"/>
<proteinExistence type="predicted"/>
<protein>
    <submittedName>
        <fullName evidence="1">Uncharacterized protein</fullName>
    </submittedName>
</protein>
<dbReference type="AlphaFoldDB" id="A0A270B7H2"/>
<comment type="caution">
    <text evidence="1">The sequence shown here is derived from an EMBL/GenBank/DDBJ whole genome shotgun (WGS) entry which is preliminary data.</text>
</comment>
<sequence length="107" mass="12643">MMEDDVMEIEQLIATLAPLMSMEREAENCQSSEEYRAFRRRVEDINQEALDGLRQFIDDRPNWGHTDMQSVYYFLTKHPDLIYSRTDQGVLTALINEAWRGKRGWKA</sequence>
<keyword evidence="2" id="KW-1185">Reference proteome</keyword>
<evidence type="ECO:0000313" key="2">
    <source>
        <dbReference type="Proteomes" id="UP000216033"/>
    </source>
</evidence>
<evidence type="ECO:0000313" key="1">
    <source>
        <dbReference type="EMBL" id="PAL20601.1"/>
    </source>
</evidence>
<dbReference type="Proteomes" id="UP000216033">
    <property type="component" value="Unassembled WGS sequence"/>
</dbReference>
<dbReference type="GeneID" id="98303381"/>
<dbReference type="EMBL" id="NDFP01000019">
    <property type="protein sequence ID" value="PAL20601.1"/>
    <property type="molecule type" value="Genomic_DNA"/>
</dbReference>
<organism evidence="1 2">
    <name type="scientific">Acetobacter syzygii</name>
    <dbReference type="NCBI Taxonomy" id="146476"/>
    <lineage>
        <taxon>Bacteria</taxon>
        <taxon>Pseudomonadati</taxon>
        <taxon>Pseudomonadota</taxon>
        <taxon>Alphaproteobacteria</taxon>
        <taxon>Acetobacterales</taxon>
        <taxon>Acetobacteraceae</taxon>
        <taxon>Acetobacter</taxon>
    </lineage>
</organism>
<name>A0A270B7H2_9PROT</name>
<gene>
    <name evidence="1" type="ORF">B9K05_12695</name>
</gene>
<accession>A0A270B7H2</accession>
<reference evidence="1 2" key="1">
    <citation type="submission" date="2017-04" db="EMBL/GenBank/DDBJ databases">
        <title>Kefir bacterial isolates.</title>
        <authorList>
            <person name="Kim Y."/>
            <person name="Blasche S."/>
            <person name="Patil K.R."/>
        </authorList>
    </citation>
    <scope>NUCLEOTIDE SEQUENCE [LARGE SCALE GENOMIC DNA]</scope>
    <source>
        <strain evidence="1 2">KR-2</strain>
    </source>
</reference>
<dbReference type="RefSeq" id="WP_048854755.1">
    <property type="nucleotide sequence ID" value="NZ_BAMZ01000028.1"/>
</dbReference>